<gene>
    <name evidence="3" type="ORF">V6U78_03920</name>
</gene>
<dbReference type="EMBL" id="JBANFI010000002">
    <property type="protein sequence ID" value="MFK7160180.1"/>
    <property type="molecule type" value="Genomic_DNA"/>
</dbReference>
<protein>
    <recommendedName>
        <fullName evidence="2">Probable Fe(2+)-trafficking protein</fullName>
    </recommendedName>
</protein>
<keyword evidence="1 2" id="KW-0408">Iron</keyword>
<dbReference type="PANTHER" id="PTHR36965">
    <property type="entry name" value="FE(2+)-TRAFFICKING PROTEIN-RELATED"/>
    <property type="match status" value="1"/>
</dbReference>
<dbReference type="RefSeq" id="WP_405337409.1">
    <property type="nucleotide sequence ID" value="NZ_JBANFI010000002.1"/>
</dbReference>
<organism evidence="3 4">
    <name type="scientific">Marinospirillum alkalitolerans</name>
    <dbReference type="NCBI Taxonomy" id="3123374"/>
    <lineage>
        <taxon>Bacteria</taxon>
        <taxon>Pseudomonadati</taxon>
        <taxon>Pseudomonadota</taxon>
        <taxon>Gammaproteobacteria</taxon>
        <taxon>Oceanospirillales</taxon>
        <taxon>Oceanospirillaceae</taxon>
        <taxon>Marinospirillum</taxon>
    </lineage>
</organism>
<evidence type="ECO:0000313" key="3">
    <source>
        <dbReference type="EMBL" id="MFK7160180.1"/>
    </source>
</evidence>
<dbReference type="Gene3D" id="1.10.3880.10">
    <property type="entry name" value="Fe(II) trafficking protein YggX"/>
    <property type="match status" value="1"/>
</dbReference>
<reference evidence="3 4" key="1">
    <citation type="submission" date="2024-02" db="EMBL/GenBank/DDBJ databases">
        <title>Marinospirillum sp. MEB 164 isolated from Lonar lake sediment.</title>
        <authorList>
            <person name="Joshi A."/>
            <person name="Thite S."/>
        </authorList>
    </citation>
    <scope>NUCLEOTIDE SEQUENCE [LARGE SCALE GENOMIC DNA]</scope>
    <source>
        <strain evidence="3 4">MEB164</strain>
    </source>
</reference>
<dbReference type="InterPro" id="IPR036766">
    <property type="entry name" value="Fe_traffick_prot_YggX_sf"/>
</dbReference>
<evidence type="ECO:0000313" key="4">
    <source>
        <dbReference type="Proteomes" id="UP001621714"/>
    </source>
</evidence>
<evidence type="ECO:0000256" key="1">
    <source>
        <dbReference type="ARBA" id="ARBA00023004"/>
    </source>
</evidence>
<dbReference type="NCBIfam" id="NF003817">
    <property type="entry name" value="PRK05408.1"/>
    <property type="match status" value="1"/>
</dbReference>
<dbReference type="PANTHER" id="PTHR36965:SF1">
    <property type="entry name" value="FE(2+)-TRAFFICKING PROTEIN-RELATED"/>
    <property type="match status" value="1"/>
</dbReference>
<keyword evidence="4" id="KW-1185">Reference proteome</keyword>
<evidence type="ECO:0000256" key="2">
    <source>
        <dbReference type="HAMAP-Rule" id="MF_00686"/>
    </source>
</evidence>
<dbReference type="PIRSF" id="PIRSF029827">
    <property type="entry name" value="Fe_traffic_YggX"/>
    <property type="match status" value="1"/>
</dbReference>
<dbReference type="Proteomes" id="UP001621714">
    <property type="component" value="Unassembled WGS sequence"/>
</dbReference>
<proteinExistence type="inferred from homology"/>
<comment type="similarity">
    <text evidence="2">Belongs to the Fe(2+)-trafficking protein family.</text>
</comment>
<comment type="function">
    <text evidence="2">Could be a mediator in iron transactions between iron acquisition and iron-requiring processes, such as synthesis and/or repair of Fe-S clusters in biosynthetic enzymes.</text>
</comment>
<comment type="caution">
    <text evidence="3">The sequence shown here is derived from an EMBL/GenBank/DDBJ whole genome shotgun (WGS) entry which is preliminary data.</text>
</comment>
<name>A0ABW8PV65_9GAMM</name>
<dbReference type="Pfam" id="PF04362">
    <property type="entry name" value="Iron_traffic"/>
    <property type="match status" value="1"/>
</dbReference>
<sequence>MTKMVLCRKYQQELEALSQPPMPGEKGQELLATVSKKAWQAWLEHQTRLINEKRLKVFEPSTRQYLLEQMEKFLDNDEADQAEGYVPPSDR</sequence>
<dbReference type="SUPFAM" id="SSF111148">
    <property type="entry name" value="YggX-like"/>
    <property type="match status" value="1"/>
</dbReference>
<accession>A0ABW8PV65</accession>
<dbReference type="HAMAP" id="MF_00686">
    <property type="entry name" value="Fe_traffic_YggX"/>
    <property type="match status" value="1"/>
</dbReference>
<dbReference type="InterPro" id="IPR007457">
    <property type="entry name" value="Fe_traffick_prot_YggX"/>
</dbReference>